<evidence type="ECO:0000313" key="1">
    <source>
        <dbReference type="EMBL" id="UUL82701.1"/>
    </source>
</evidence>
<reference evidence="1" key="1">
    <citation type="submission" date="2022-07" db="EMBL/GenBank/DDBJ databases">
        <title>Sphingomonas sp. nov., a novel bacterium isolated from the north slope of the Mount Everest.</title>
        <authorList>
            <person name="Cui X."/>
            <person name="Liu Y."/>
        </authorList>
    </citation>
    <scope>NUCLEOTIDE SEQUENCE</scope>
    <source>
        <strain evidence="1">S5-59</strain>
    </source>
</reference>
<dbReference type="Proteomes" id="UP001058533">
    <property type="component" value="Chromosome"/>
</dbReference>
<proteinExistence type="predicted"/>
<sequence length="162" mass="17023">MAILNAGVGLLQRRLAEMGIETMSGMKVRRMLRPAIVGALLISGVAAGAAPAQAPSLRALAQVEPGQWQLRETGGGVSRSVCVSDPRVLLQLRHGGGAQCSLFVIDNQPSRGTVHYTCAGAGHGRTTIQIETPRLMNIKTQGVIDGLPFDAAIEARRLGECS</sequence>
<dbReference type="EMBL" id="CP101740">
    <property type="protein sequence ID" value="UUL82701.1"/>
    <property type="molecule type" value="Genomic_DNA"/>
</dbReference>
<accession>A0ABY5L959</accession>
<protein>
    <recommendedName>
        <fullName evidence="3">DUF3617 family protein</fullName>
    </recommendedName>
</protein>
<dbReference type="RefSeq" id="WP_256506546.1">
    <property type="nucleotide sequence ID" value="NZ_CP101740.1"/>
</dbReference>
<name>A0ABY5L959_9SPHN</name>
<gene>
    <name evidence="1" type="ORF">NMP03_00150</name>
</gene>
<evidence type="ECO:0008006" key="3">
    <source>
        <dbReference type="Google" id="ProtNLM"/>
    </source>
</evidence>
<organism evidence="1 2">
    <name type="scientific">Sphingomonas qomolangmaensis</name>
    <dbReference type="NCBI Taxonomy" id="2918765"/>
    <lineage>
        <taxon>Bacteria</taxon>
        <taxon>Pseudomonadati</taxon>
        <taxon>Pseudomonadota</taxon>
        <taxon>Alphaproteobacteria</taxon>
        <taxon>Sphingomonadales</taxon>
        <taxon>Sphingomonadaceae</taxon>
        <taxon>Sphingomonas</taxon>
    </lineage>
</organism>
<evidence type="ECO:0000313" key="2">
    <source>
        <dbReference type="Proteomes" id="UP001058533"/>
    </source>
</evidence>
<keyword evidence="2" id="KW-1185">Reference proteome</keyword>